<keyword evidence="2" id="KW-1185">Reference proteome</keyword>
<dbReference type="RefSeq" id="WP_129484229.1">
    <property type="nucleotide sequence ID" value="NZ_CP099397.1"/>
</dbReference>
<dbReference type="GeneID" id="300080746"/>
<evidence type="ECO:0008006" key="3">
    <source>
        <dbReference type="Google" id="ProtNLM"/>
    </source>
</evidence>
<evidence type="ECO:0000313" key="2">
    <source>
        <dbReference type="Proteomes" id="UP001054897"/>
    </source>
</evidence>
<sequence>MSKNTDIATILGKGLVGAIPFVGPLAAEIIGAIIPNQRIDRIESLLKLIESKIAEEEKSKVEEKIVTPKSVDLIEDGFLQAARALSEERKDYIASLLKNSLTNDRLEYIENKRLLSILGQLNDLEIIILKSYTLHHGEPDSEEFFKIHQDALQPSFAYLGGSQEELDKHVLHQTHKAHLASLGLLRPGFKRAKKGELPEFDDKTGMIKANGYSITPLGRLLLRSIDQIGEE</sequence>
<reference evidence="1" key="1">
    <citation type="submission" date="2022-06" db="EMBL/GenBank/DDBJ databases">
        <title>Complete genome of Pseudomonas hydrolytica DSWY01T.</title>
        <authorList>
            <person name="Jung J."/>
            <person name="Jeon C.O."/>
        </authorList>
    </citation>
    <scope>NUCLEOTIDE SEQUENCE</scope>
    <source>
        <strain evidence="1">DSWY01</strain>
    </source>
</reference>
<name>A0ABY5ABF4_9GAMM</name>
<evidence type="ECO:0000313" key="1">
    <source>
        <dbReference type="EMBL" id="USR41212.1"/>
    </source>
</evidence>
<accession>A0ABY5ABF4</accession>
<organism evidence="1 2">
    <name type="scientific">Ectopseudomonas hydrolytica</name>
    <dbReference type="NCBI Taxonomy" id="2493633"/>
    <lineage>
        <taxon>Bacteria</taxon>
        <taxon>Pseudomonadati</taxon>
        <taxon>Pseudomonadota</taxon>
        <taxon>Gammaproteobacteria</taxon>
        <taxon>Pseudomonadales</taxon>
        <taxon>Pseudomonadaceae</taxon>
        <taxon>Ectopseudomonas</taxon>
    </lineage>
</organism>
<protein>
    <recommendedName>
        <fullName evidence="3">DUF4393 domain-containing protein</fullName>
    </recommendedName>
</protein>
<dbReference type="Proteomes" id="UP001054897">
    <property type="component" value="Chromosome"/>
</dbReference>
<dbReference type="EMBL" id="CP099397">
    <property type="protein sequence ID" value="USR41212.1"/>
    <property type="molecule type" value="Genomic_DNA"/>
</dbReference>
<proteinExistence type="predicted"/>
<gene>
    <name evidence="1" type="ORF">L1F06_007195</name>
</gene>